<comment type="caution">
    <text evidence="1">The sequence shown here is derived from an EMBL/GenBank/DDBJ whole genome shotgun (WGS) entry which is preliminary data.</text>
</comment>
<dbReference type="AlphaFoldDB" id="A0AAV5SP83"/>
<proteinExistence type="predicted"/>
<keyword evidence="2" id="KW-1185">Reference proteome</keyword>
<evidence type="ECO:0000313" key="2">
    <source>
        <dbReference type="Proteomes" id="UP001432027"/>
    </source>
</evidence>
<reference evidence="1" key="1">
    <citation type="submission" date="2023-10" db="EMBL/GenBank/DDBJ databases">
        <title>Genome assembly of Pristionchus species.</title>
        <authorList>
            <person name="Yoshida K."/>
            <person name="Sommer R.J."/>
        </authorList>
    </citation>
    <scope>NUCLEOTIDE SEQUENCE</scope>
    <source>
        <strain evidence="1">RS0144</strain>
    </source>
</reference>
<evidence type="ECO:0000313" key="1">
    <source>
        <dbReference type="EMBL" id="GMS81954.1"/>
    </source>
</evidence>
<name>A0AAV5SP83_9BILA</name>
<dbReference type="Proteomes" id="UP001432027">
    <property type="component" value="Unassembled WGS sequence"/>
</dbReference>
<evidence type="ECO:0008006" key="3">
    <source>
        <dbReference type="Google" id="ProtNLM"/>
    </source>
</evidence>
<organism evidence="1 2">
    <name type="scientific">Pristionchus entomophagus</name>
    <dbReference type="NCBI Taxonomy" id="358040"/>
    <lineage>
        <taxon>Eukaryota</taxon>
        <taxon>Metazoa</taxon>
        <taxon>Ecdysozoa</taxon>
        <taxon>Nematoda</taxon>
        <taxon>Chromadorea</taxon>
        <taxon>Rhabditida</taxon>
        <taxon>Rhabditina</taxon>
        <taxon>Diplogasteromorpha</taxon>
        <taxon>Diplogasteroidea</taxon>
        <taxon>Neodiplogasteridae</taxon>
        <taxon>Pristionchus</taxon>
    </lineage>
</organism>
<sequence>MGRSSSVLINRSRRDLSSKAILFNRAGNSSFFIGSSRLLFKVTRSMPDSKRDGRKSCKKKYALADHPESYLAHALLENILYGCRSKCSKA</sequence>
<dbReference type="EMBL" id="BTSX01000001">
    <property type="protein sequence ID" value="GMS81954.1"/>
    <property type="molecule type" value="Genomic_DNA"/>
</dbReference>
<protein>
    <recommendedName>
        <fullName evidence="3">Ribosomal protein</fullName>
    </recommendedName>
</protein>
<accession>A0AAV5SP83</accession>
<gene>
    <name evidence="1" type="ORF">PENTCL1PPCAC_4130</name>
</gene>